<sequence length="252" mass="27361">MENIPHLQSLFCDLGVNDGPLLISAVGAGGKTSTLMWLAQRFLEAGRRVLITTTTHMYLPASLPVVICREPLALPVEVWQRPLQACYASWLAPAGKVRGFSPQQLDALVAAGRVDVVLVEADGAHGFALKAPAEHEPCIPQSCCCVIAVMGAWRLGQNVGPATVHRWPLFSRITGAAPDTALSWPMLHRLITHPQGAFKGVPPASRRILLLNQLSQNENLPEQALLQQWGVNALWAGAVQEQPAITRRRTTE</sequence>
<dbReference type="RefSeq" id="WP_015705211.1">
    <property type="nucleotide sequence ID" value="NC_015663.1"/>
</dbReference>
<dbReference type="KEGG" id="eae:EAE_17670"/>
<dbReference type="HOGENOM" id="CLU_068045_2_0_6"/>
<organism evidence="1 2">
    <name type="scientific">Klebsiella aerogenes (strain ATCC 13048 / DSM 30053 / CCUG 1429 / JCM 1235 / KCTC 2190 / NBRC 13534 / NCIMB 10102 / NCTC 10006 / CDC 819-56)</name>
    <name type="common">Enterobacter aerogenes</name>
    <dbReference type="NCBI Taxonomy" id="1028307"/>
    <lineage>
        <taxon>Bacteria</taxon>
        <taxon>Pseudomonadati</taxon>
        <taxon>Pseudomonadota</taxon>
        <taxon>Gammaproteobacteria</taxon>
        <taxon>Enterobacterales</taxon>
        <taxon>Enterobacteriaceae</taxon>
        <taxon>Klebsiella/Raoultella group</taxon>
        <taxon>Klebsiella</taxon>
    </lineage>
</organism>
<protein>
    <recommendedName>
        <fullName evidence="3">Selenium-dependent hydroxylase accessory protein YqeC</fullName>
    </recommendedName>
</protein>
<dbReference type="AlphaFoldDB" id="A0A0H3FS00"/>
<dbReference type="OrthoDB" id="368187at2"/>
<reference evidence="1 2" key="1">
    <citation type="journal article" date="2012" name="J. Bacteriol.">
        <title>Complete genome sequence of Enterobacter aerogenes KCTC 2190.</title>
        <authorList>
            <person name="Shin S.H."/>
            <person name="Kim S."/>
            <person name="Kim J.Y."/>
            <person name="Lee S."/>
            <person name="Um Y."/>
            <person name="Oh M.K."/>
            <person name="Kim Y.R."/>
            <person name="Lee J."/>
            <person name="Yang K.S."/>
        </authorList>
    </citation>
    <scope>NUCLEOTIDE SEQUENCE [LARGE SCALE GENOMIC DNA]</scope>
    <source>
        <strain evidence="1 2">KCTC 2190</strain>
    </source>
</reference>
<dbReference type="NCBIfam" id="TIGR03172">
    <property type="entry name" value="selenium cofactor biosynthesis protein YqeC"/>
    <property type="match status" value="1"/>
</dbReference>
<dbReference type="GeneID" id="93311724"/>
<dbReference type="EMBL" id="CP002824">
    <property type="protein sequence ID" value="AEG98443.1"/>
    <property type="molecule type" value="Genomic_DNA"/>
</dbReference>
<keyword evidence="2" id="KW-1185">Reference proteome</keyword>
<evidence type="ECO:0008006" key="3">
    <source>
        <dbReference type="Google" id="ProtNLM"/>
    </source>
</evidence>
<dbReference type="eggNOG" id="COG0769">
    <property type="taxonomic scope" value="Bacteria"/>
</dbReference>
<dbReference type="InterPro" id="IPR017587">
    <property type="entry name" value="YqeC"/>
</dbReference>
<dbReference type="Pfam" id="PF19842">
    <property type="entry name" value="YqeC"/>
    <property type="match status" value="1"/>
</dbReference>
<proteinExistence type="predicted"/>
<dbReference type="Proteomes" id="UP000008881">
    <property type="component" value="Chromosome"/>
</dbReference>
<evidence type="ECO:0000313" key="2">
    <source>
        <dbReference type="Proteomes" id="UP000008881"/>
    </source>
</evidence>
<gene>
    <name evidence="1" type="ordered locus">EAE_17670</name>
</gene>
<name>A0A0H3FS00_KLEAK</name>
<evidence type="ECO:0000313" key="1">
    <source>
        <dbReference type="EMBL" id="AEG98443.1"/>
    </source>
</evidence>
<dbReference type="PATRIC" id="fig|1028307.3.peg.3530"/>
<accession>A0A0H3FS00</accession>